<feature type="transmembrane region" description="Helical" evidence="2">
    <location>
        <begin position="226"/>
        <end position="245"/>
    </location>
</feature>
<keyword evidence="2" id="KW-0472">Membrane</keyword>
<evidence type="ECO:0000256" key="1">
    <source>
        <dbReference type="SAM" id="MobiDB-lite"/>
    </source>
</evidence>
<feature type="compositionally biased region" description="Polar residues" evidence="1">
    <location>
        <begin position="150"/>
        <end position="166"/>
    </location>
</feature>
<dbReference type="Proteomes" id="UP000675994">
    <property type="component" value="Chromosome"/>
</dbReference>
<accession>A0AAQ0D8J5</accession>
<sequence>MLKKLVVTGLITAAVAQVYTHDTQAAEQNAADAPKVMVKDEAKKDGTPIIHKPTYIYPHLEGEDDVAYLKRMSTHPPKGAVPYGVLNKDGSITEANTDPHYDILQIEDPNAMKASVFAPADDQDATVSDLQIEPPALVGTSVKHIDATGDAQSSDDQKATKSSKASVQDKKKKDVTAQTAQAKTDKMMATTKVASAKQQVNGNKAMKQQDKAAKMLPAAGEPQVNVIGQTALALSMIALGVIAFFTRRRKINE</sequence>
<evidence type="ECO:0000256" key="2">
    <source>
        <dbReference type="SAM" id="Phobius"/>
    </source>
</evidence>
<dbReference type="RefSeq" id="WP_212575270.1">
    <property type="nucleotide sequence ID" value="NZ_CP063367.1"/>
</dbReference>
<feature type="region of interest" description="Disordered" evidence="1">
    <location>
        <begin position="148"/>
        <end position="179"/>
    </location>
</feature>
<reference evidence="3" key="1">
    <citation type="journal article" date="2021" name="Front. Microbiol.">
        <title>Presence and Characterization of a Novel cfr-Carrying Tn558 Transposon Derivative in Staphylococcus delphini Isolated From Retail Food.</title>
        <authorList>
            <person name="Zhang F."/>
            <person name="Wu S."/>
            <person name="Huang J."/>
            <person name="Yang R."/>
            <person name="Zhang J."/>
            <person name="Lei T."/>
            <person name="Dai J."/>
            <person name="Ding Y."/>
            <person name="Xue L."/>
            <person name="Wang J."/>
            <person name="Chen M."/>
            <person name="Wu Q."/>
        </authorList>
    </citation>
    <scope>NUCLEOTIDE SEQUENCE</scope>
    <source>
        <strain evidence="3">2794-1</strain>
    </source>
</reference>
<dbReference type="EMBL" id="CP063367">
    <property type="protein sequence ID" value="QUM70126.1"/>
    <property type="molecule type" value="Genomic_DNA"/>
</dbReference>
<evidence type="ECO:0000313" key="4">
    <source>
        <dbReference type="Proteomes" id="UP000675994"/>
    </source>
</evidence>
<keyword evidence="2" id="KW-1133">Transmembrane helix</keyword>
<evidence type="ECO:0000313" key="3">
    <source>
        <dbReference type="EMBL" id="QUM70126.1"/>
    </source>
</evidence>
<gene>
    <name evidence="3" type="ORF">IPU22_04030</name>
</gene>
<proteinExistence type="predicted"/>
<dbReference type="AlphaFoldDB" id="A0AAQ0D8J5"/>
<name>A0AAQ0D8J5_9STAP</name>
<organism evidence="3 4">
    <name type="scientific">Staphylococcus delphini</name>
    <dbReference type="NCBI Taxonomy" id="53344"/>
    <lineage>
        <taxon>Bacteria</taxon>
        <taxon>Bacillati</taxon>
        <taxon>Bacillota</taxon>
        <taxon>Bacilli</taxon>
        <taxon>Bacillales</taxon>
        <taxon>Staphylococcaceae</taxon>
        <taxon>Staphylococcus</taxon>
        <taxon>Staphylococcus intermedius group</taxon>
    </lineage>
</organism>
<keyword evidence="2" id="KW-0812">Transmembrane</keyword>
<protein>
    <submittedName>
        <fullName evidence="3">Peptidase</fullName>
    </submittedName>
</protein>